<reference evidence="1 2" key="1">
    <citation type="submission" date="2024-01" db="EMBL/GenBank/DDBJ databases">
        <title>Genomic analysis and antimicrobial resistance profiles of Trueperella pyogenes isolated from domestic and wild animals.</title>
        <authorList>
            <person name="Magossi G."/>
            <person name="Gzyl K.E."/>
            <person name="Holman D.B."/>
            <person name="Amat S."/>
        </authorList>
    </citation>
    <scope>NUCLEOTIDE SEQUENCE [LARGE SCALE GENOMIC DNA]</scope>
    <source>
        <strain evidence="1 2">1494</strain>
    </source>
</reference>
<dbReference type="RefSeq" id="WP_367208733.1">
    <property type="nucleotide sequence ID" value="NZ_JBAGMF010000013.1"/>
</dbReference>
<dbReference type="Proteomes" id="UP001555100">
    <property type="component" value="Unassembled WGS sequence"/>
</dbReference>
<protein>
    <submittedName>
        <fullName evidence="1">Uncharacterized protein</fullName>
    </submittedName>
</protein>
<proteinExistence type="predicted"/>
<keyword evidence="2" id="KW-1185">Reference proteome</keyword>
<accession>A0ABV3NAY1</accession>
<organism evidence="1 2">
    <name type="scientific">Trueperella pyogenes</name>
    <dbReference type="NCBI Taxonomy" id="1661"/>
    <lineage>
        <taxon>Bacteria</taxon>
        <taxon>Bacillati</taxon>
        <taxon>Actinomycetota</taxon>
        <taxon>Actinomycetes</taxon>
        <taxon>Actinomycetales</taxon>
        <taxon>Actinomycetaceae</taxon>
        <taxon>Trueperella</taxon>
    </lineage>
</organism>
<evidence type="ECO:0000313" key="1">
    <source>
        <dbReference type="EMBL" id="MEW6954370.1"/>
    </source>
</evidence>
<comment type="caution">
    <text evidence="1">The sequence shown here is derived from an EMBL/GenBank/DDBJ whole genome shotgun (WGS) entry which is preliminary data.</text>
</comment>
<gene>
    <name evidence="1" type="ORF">V3M73_04965</name>
</gene>
<dbReference type="EMBL" id="JBAGNM010000003">
    <property type="protein sequence ID" value="MEW6954370.1"/>
    <property type="molecule type" value="Genomic_DNA"/>
</dbReference>
<sequence length="139" mass="16429">MNLCKRLGRLTDHRRVSSNELCGVRNPANVLRLPRFRKRNLLRSGDNLFNLRRSNGLRAQKEMRQVLEFRNFLCRNKGLHSAFHRRKVGVQLRIQMKLQGSKRVWNTDAALATSLIRTPKQAQMRFPKSRRHVPILRHL</sequence>
<evidence type="ECO:0000313" key="2">
    <source>
        <dbReference type="Proteomes" id="UP001555100"/>
    </source>
</evidence>
<name>A0ABV3NAY1_9ACTO</name>